<comment type="caution">
    <text evidence="2">The sequence shown here is derived from an EMBL/GenBank/DDBJ whole genome shotgun (WGS) entry which is preliminary data.</text>
</comment>
<dbReference type="Proteomes" id="UP000294530">
    <property type="component" value="Unassembled WGS sequence"/>
</dbReference>
<accession>A0A976IE21</accession>
<gene>
    <name evidence="2" type="ORF">CCR75_004169</name>
</gene>
<evidence type="ECO:0000256" key="1">
    <source>
        <dbReference type="SAM" id="MobiDB-lite"/>
    </source>
</evidence>
<feature type="compositionally biased region" description="Polar residues" evidence="1">
    <location>
        <begin position="86"/>
        <end position="95"/>
    </location>
</feature>
<evidence type="ECO:0000313" key="2">
    <source>
        <dbReference type="EMBL" id="TDH68492.1"/>
    </source>
</evidence>
<keyword evidence="3" id="KW-1185">Reference proteome</keyword>
<evidence type="ECO:0000313" key="3">
    <source>
        <dbReference type="Proteomes" id="UP000294530"/>
    </source>
</evidence>
<protein>
    <submittedName>
        <fullName evidence="2">Uncharacterized protein</fullName>
    </submittedName>
</protein>
<sequence>MARSRKSLTTTIDPLFEFDAPQTVVDLSVPFVPYPVGTHDPWFDQVHSQHSKSSAELARELAIMVRKLKKKKQQSQRNLMRRERNSSSNKENQQPADEARTTISLPEKRNNFTKLRSMRATQEPLKLHKTKIQVKKVSDAPTKSNKRPLADLGNRLESGRKQASSESCEKTLHELLKQHNRRFKTKHTYEPPQHSVRIVKQWERATKKSFYALSADERVLANKEIAVWKNQREEKTL</sequence>
<dbReference type="KEGG" id="blac:94347929"/>
<organism evidence="2 3">
    <name type="scientific">Bremia lactucae</name>
    <name type="common">Lettuce downy mildew</name>
    <dbReference type="NCBI Taxonomy" id="4779"/>
    <lineage>
        <taxon>Eukaryota</taxon>
        <taxon>Sar</taxon>
        <taxon>Stramenopiles</taxon>
        <taxon>Oomycota</taxon>
        <taxon>Peronosporomycetes</taxon>
        <taxon>Peronosporales</taxon>
        <taxon>Peronosporaceae</taxon>
        <taxon>Bremia</taxon>
    </lineage>
</organism>
<proteinExistence type="predicted"/>
<feature type="region of interest" description="Disordered" evidence="1">
    <location>
        <begin position="68"/>
        <end position="111"/>
    </location>
</feature>
<dbReference type="RefSeq" id="XP_067817991.1">
    <property type="nucleotide sequence ID" value="XM_067962258.1"/>
</dbReference>
<reference evidence="2 3" key="1">
    <citation type="journal article" date="2021" name="Genome Biol.">
        <title>AFLAP: assembly-free linkage analysis pipeline using k-mers from genome sequencing data.</title>
        <authorList>
            <person name="Fletcher K."/>
            <person name="Zhang L."/>
            <person name="Gil J."/>
            <person name="Han R."/>
            <person name="Cavanaugh K."/>
            <person name="Michelmore R."/>
        </authorList>
    </citation>
    <scope>NUCLEOTIDE SEQUENCE [LARGE SCALE GENOMIC DNA]</scope>
    <source>
        <strain evidence="2 3">SF5</strain>
    </source>
</reference>
<dbReference type="GeneID" id="94347929"/>
<name>A0A976IE21_BRELC</name>
<dbReference type="EMBL" id="SHOA02000019">
    <property type="protein sequence ID" value="TDH68492.1"/>
    <property type="molecule type" value="Genomic_DNA"/>
</dbReference>
<feature type="region of interest" description="Disordered" evidence="1">
    <location>
        <begin position="131"/>
        <end position="152"/>
    </location>
</feature>
<dbReference type="AlphaFoldDB" id="A0A976IE21"/>
<dbReference type="OrthoDB" id="165544at2759"/>